<keyword evidence="4" id="KW-1185">Reference proteome</keyword>
<name>A0A0R0KDK7_SOYBN</name>
<feature type="transmembrane region" description="Helical" evidence="1">
    <location>
        <begin position="60"/>
        <end position="79"/>
    </location>
</feature>
<reference evidence="3" key="2">
    <citation type="submission" date="2018-02" db="UniProtKB">
        <authorList>
            <consortium name="EnsemblPlants"/>
        </authorList>
    </citation>
    <scope>IDENTIFICATION</scope>
    <source>
        <strain evidence="3">Williams 82</strain>
    </source>
</reference>
<dbReference type="Gramene" id="KRH65127">
    <property type="protein sequence ID" value="KRH65127"/>
    <property type="gene ID" value="GLYMA_03G015300"/>
</dbReference>
<keyword evidence="1" id="KW-0472">Membrane</keyword>
<dbReference type="EnsemblPlants" id="KRH65127">
    <property type="protein sequence ID" value="KRH65127"/>
    <property type="gene ID" value="GLYMA_03G015300"/>
</dbReference>
<evidence type="ECO:0000313" key="2">
    <source>
        <dbReference type="EMBL" id="KRH65127.1"/>
    </source>
</evidence>
<proteinExistence type="predicted"/>
<accession>A0A0R0KDK7</accession>
<reference evidence="2" key="3">
    <citation type="submission" date="2018-07" db="EMBL/GenBank/DDBJ databases">
        <title>WGS assembly of Glycine max.</title>
        <authorList>
            <person name="Schmutz J."/>
            <person name="Cannon S."/>
            <person name="Schlueter J."/>
            <person name="Ma J."/>
            <person name="Mitros T."/>
            <person name="Nelson W."/>
            <person name="Hyten D."/>
            <person name="Song Q."/>
            <person name="Thelen J."/>
            <person name="Cheng J."/>
            <person name="Xu D."/>
            <person name="Hellsten U."/>
            <person name="May G."/>
            <person name="Yu Y."/>
            <person name="Sakurai T."/>
            <person name="Umezawa T."/>
            <person name="Bhattacharyya M."/>
            <person name="Sandhu D."/>
            <person name="Valliyodan B."/>
            <person name="Lindquist E."/>
            <person name="Peto M."/>
            <person name="Grant D."/>
            <person name="Shu S."/>
            <person name="Goodstein D."/>
            <person name="Barry K."/>
            <person name="Futrell-Griggs M."/>
            <person name="Abernathy B."/>
            <person name="Du J."/>
            <person name="Tian Z."/>
            <person name="Zhu L."/>
            <person name="Gill N."/>
            <person name="Joshi T."/>
            <person name="Libault M."/>
            <person name="Sethuraman A."/>
            <person name="Zhang X."/>
            <person name="Shinozaki K."/>
            <person name="Nguyen H."/>
            <person name="Wing R."/>
            <person name="Cregan P."/>
            <person name="Specht J."/>
            <person name="Grimwood J."/>
            <person name="Rokhsar D."/>
            <person name="Stacey G."/>
            <person name="Shoemaker R."/>
            <person name="Jackson S."/>
        </authorList>
    </citation>
    <scope>NUCLEOTIDE SEQUENCE</scope>
    <source>
        <tissue evidence="2">Callus</tissue>
    </source>
</reference>
<evidence type="ECO:0000256" key="1">
    <source>
        <dbReference type="SAM" id="Phobius"/>
    </source>
</evidence>
<keyword evidence="1" id="KW-1133">Transmembrane helix</keyword>
<evidence type="ECO:0000313" key="3">
    <source>
        <dbReference type="EnsemblPlants" id="KRH65127"/>
    </source>
</evidence>
<feature type="transmembrane region" description="Helical" evidence="1">
    <location>
        <begin position="32"/>
        <end position="53"/>
    </location>
</feature>
<reference evidence="2 3" key="1">
    <citation type="journal article" date="2010" name="Nature">
        <title>Genome sequence of the palaeopolyploid soybean.</title>
        <authorList>
            <person name="Schmutz J."/>
            <person name="Cannon S.B."/>
            <person name="Schlueter J."/>
            <person name="Ma J."/>
            <person name="Mitros T."/>
            <person name="Nelson W."/>
            <person name="Hyten D.L."/>
            <person name="Song Q."/>
            <person name="Thelen J.J."/>
            <person name="Cheng J."/>
            <person name="Xu D."/>
            <person name="Hellsten U."/>
            <person name="May G.D."/>
            <person name="Yu Y."/>
            <person name="Sakurai T."/>
            <person name="Umezawa T."/>
            <person name="Bhattacharyya M.K."/>
            <person name="Sandhu D."/>
            <person name="Valliyodan B."/>
            <person name="Lindquist E."/>
            <person name="Peto M."/>
            <person name="Grant D."/>
            <person name="Shu S."/>
            <person name="Goodstein D."/>
            <person name="Barry K."/>
            <person name="Futrell-Griggs M."/>
            <person name="Abernathy B."/>
            <person name="Du J."/>
            <person name="Tian Z."/>
            <person name="Zhu L."/>
            <person name="Gill N."/>
            <person name="Joshi T."/>
            <person name="Libault M."/>
            <person name="Sethuraman A."/>
            <person name="Zhang X.-C."/>
            <person name="Shinozaki K."/>
            <person name="Nguyen H.T."/>
            <person name="Wing R.A."/>
            <person name="Cregan P."/>
            <person name="Specht J."/>
            <person name="Grimwood J."/>
            <person name="Rokhsar D."/>
            <person name="Stacey G."/>
            <person name="Shoemaker R.C."/>
            <person name="Jackson S.A."/>
        </authorList>
    </citation>
    <scope>NUCLEOTIDE SEQUENCE [LARGE SCALE GENOMIC DNA]</scope>
    <source>
        <strain evidence="3">cv. Williams 82</strain>
        <tissue evidence="2">Callus</tissue>
    </source>
</reference>
<evidence type="ECO:0008006" key="5">
    <source>
        <dbReference type="Google" id="ProtNLM"/>
    </source>
</evidence>
<protein>
    <recommendedName>
        <fullName evidence="5">Transmembrane protein</fullName>
    </recommendedName>
</protein>
<keyword evidence="1" id="KW-0812">Transmembrane</keyword>
<feature type="transmembrane region" description="Helical" evidence="1">
    <location>
        <begin position="85"/>
        <end position="105"/>
    </location>
</feature>
<dbReference type="AlphaFoldDB" id="A0A0R0KDK7"/>
<dbReference type="EMBL" id="CM000836">
    <property type="protein sequence ID" value="KRH65127.1"/>
    <property type="molecule type" value="Genomic_DNA"/>
</dbReference>
<organism evidence="2">
    <name type="scientific">Glycine max</name>
    <name type="common">Soybean</name>
    <name type="synonym">Glycine hispida</name>
    <dbReference type="NCBI Taxonomy" id="3847"/>
    <lineage>
        <taxon>Eukaryota</taxon>
        <taxon>Viridiplantae</taxon>
        <taxon>Streptophyta</taxon>
        <taxon>Embryophyta</taxon>
        <taxon>Tracheophyta</taxon>
        <taxon>Spermatophyta</taxon>
        <taxon>Magnoliopsida</taxon>
        <taxon>eudicotyledons</taxon>
        <taxon>Gunneridae</taxon>
        <taxon>Pentapetalae</taxon>
        <taxon>rosids</taxon>
        <taxon>fabids</taxon>
        <taxon>Fabales</taxon>
        <taxon>Fabaceae</taxon>
        <taxon>Papilionoideae</taxon>
        <taxon>50 kb inversion clade</taxon>
        <taxon>NPAAA clade</taxon>
        <taxon>indigoferoid/millettioid clade</taxon>
        <taxon>Phaseoleae</taxon>
        <taxon>Glycine</taxon>
        <taxon>Glycine subgen. Soja</taxon>
    </lineage>
</organism>
<gene>
    <name evidence="2" type="ORF">GLYMA_03G015300</name>
</gene>
<dbReference type="OrthoDB" id="1423242at2759"/>
<dbReference type="Proteomes" id="UP000008827">
    <property type="component" value="Chromosome 3"/>
</dbReference>
<evidence type="ECO:0000313" key="4">
    <source>
        <dbReference type="Proteomes" id="UP000008827"/>
    </source>
</evidence>
<dbReference type="InParanoid" id="A0A0R0KDK7"/>
<sequence>MNHKAYTILKALELTSIGTKYEGSCSNPLQHLSSITLLFITTMFCHVVVAFTAEMTLPTTILVFHVSGIVGYQTLLWIVVAEFSWWYIINVIVLLVASFCFKWHMSSATF</sequence>